<reference evidence="2 3" key="1">
    <citation type="submission" date="2020-07" db="EMBL/GenBank/DDBJ databases">
        <authorList>
            <person name="Sun Q."/>
        </authorList>
    </citation>
    <scope>NUCLEOTIDE SEQUENCE [LARGE SCALE GENOMIC DNA]</scope>
    <source>
        <strain evidence="2 3">MAH-1</strain>
    </source>
</reference>
<evidence type="ECO:0000313" key="3">
    <source>
        <dbReference type="Proteomes" id="UP000535020"/>
    </source>
</evidence>
<dbReference type="EMBL" id="JACBJI010000005">
    <property type="protein sequence ID" value="NYA71867.1"/>
    <property type="molecule type" value="Genomic_DNA"/>
</dbReference>
<comment type="caution">
    <text evidence="2">The sequence shown here is derived from an EMBL/GenBank/DDBJ whole genome shotgun (WGS) entry which is preliminary data.</text>
</comment>
<sequence>MKMKILLAALIFGAHLQSTAQKFKWETEARAKNENETEVSHVKDGNYLYRVMSRYNDNLFNRDVTIDTYLGDNFKPEDHYDISVEQPAMGKAMLTHIAMFPTKGENYLSFLEEWDGKTKERTLFAQPVDISTGNKSEKFRVTGIPVKNSEYIVAQSQGRKYFAVLKRFFVDKKDNEKINLALVDESGKLVKEISYQTPYLNKAKSDEFEISVSDDGRIYVVRNIDLAKQKPFRNLYYWDGKSDTMTETSLKLENDHQLYFTKGWFNDGNFYLQGFATRVGSKAVQVYRGSNPASAIYAAKFDKDNKNVYTTVNEIAETGLNVKDIVHENGKTWILADKRVENKKTKPVPGNAFELQTTYNYNNLGYAFARLDDATGKLDFFNEINDEQTGTENDNGKFLSCLYFIRKGELSIMYQDLQKFEFDEKHSKLDRAIIMETYDSSGKLKNKQVLKNTGLEPRYDYGNRQWLEDFDLDTSVLLKLSDDKYIVRSSSGYNERYGYLTF</sequence>
<evidence type="ECO:0000256" key="1">
    <source>
        <dbReference type="SAM" id="SignalP"/>
    </source>
</evidence>
<keyword evidence="3" id="KW-1185">Reference proteome</keyword>
<proteinExistence type="predicted"/>
<dbReference type="AlphaFoldDB" id="A0A7Y9C7Z1"/>
<evidence type="ECO:0008006" key="4">
    <source>
        <dbReference type="Google" id="ProtNLM"/>
    </source>
</evidence>
<accession>A0A7Y9C7Z1</accession>
<organism evidence="2 3">
    <name type="scientific">Flavobacterium agri</name>
    <dbReference type="NCBI Taxonomy" id="2743471"/>
    <lineage>
        <taxon>Bacteria</taxon>
        <taxon>Pseudomonadati</taxon>
        <taxon>Bacteroidota</taxon>
        <taxon>Flavobacteriia</taxon>
        <taxon>Flavobacteriales</taxon>
        <taxon>Flavobacteriaceae</taxon>
        <taxon>Flavobacterium</taxon>
    </lineage>
</organism>
<feature type="chain" id="PRO_5031334084" description="S9 family peptidase" evidence="1">
    <location>
        <begin position="21"/>
        <end position="502"/>
    </location>
</feature>
<name>A0A7Y9C7Z1_9FLAO</name>
<evidence type="ECO:0000313" key="2">
    <source>
        <dbReference type="EMBL" id="NYA71867.1"/>
    </source>
</evidence>
<dbReference type="Proteomes" id="UP000535020">
    <property type="component" value="Unassembled WGS sequence"/>
</dbReference>
<dbReference type="RefSeq" id="WP_176006674.1">
    <property type="nucleotide sequence ID" value="NZ_JABWMI010000014.1"/>
</dbReference>
<feature type="signal peptide" evidence="1">
    <location>
        <begin position="1"/>
        <end position="20"/>
    </location>
</feature>
<protein>
    <recommendedName>
        <fullName evidence="4">S9 family peptidase</fullName>
    </recommendedName>
</protein>
<gene>
    <name evidence="2" type="ORF">HZF10_13120</name>
</gene>
<keyword evidence="1" id="KW-0732">Signal</keyword>